<evidence type="ECO:0000256" key="3">
    <source>
        <dbReference type="ARBA" id="ARBA00022450"/>
    </source>
</evidence>
<dbReference type="InterPro" id="IPR020806">
    <property type="entry name" value="PKS_PP-bd"/>
</dbReference>
<keyword evidence="5" id="KW-0045">Antibiotic biosynthesis</keyword>
<dbReference type="InterPro" id="IPR045851">
    <property type="entry name" value="AMP-bd_C_sf"/>
</dbReference>
<comment type="similarity">
    <text evidence="2">Belongs to the ATP-dependent AMP-binding enzyme family.</text>
</comment>
<evidence type="ECO:0000313" key="8">
    <source>
        <dbReference type="Proteomes" id="UP001589833"/>
    </source>
</evidence>
<reference evidence="7 8" key="1">
    <citation type="submission" date="2024-09" db="EMBL/GenBank/DDBJ databases">
        <authorList>
            <person name="Sun Q."/>
            <person name="Mori K."/>
        </authorList>
    </citation>
    <scope>NUCLEOTIDE SEQUENCE [LARGE SCALE GENOMIC DNA]</scope>
    <source>
        <strain evidence="7 8">NCAIM B.02301</strain>
    </source>
</reference>
<sequence length="2556" mass="293191">MRKSIENIYSLTPLQEGILYELEMKDYTEHLYISQMKIKIAGPLNVDALFAAWNHVIERHEALRMRLITKNVENNVQVVFDTLDYQPELIDVSALTAEEKLKELDRISHKGKEMDVNNSNLMKLHLVKLEEKLFTLIWTHHHIILDGWSTSIVINELFERYGQIVQAEVRDLVEKPRQYGDFIRYMNKVNKEDLTIFWKEKAKGLDRPTITFSALPDVKADQKDSHIFWELSHELSRELREFAAINHVTVNVLLQLIWSIVLKEMSQKEKIVFGIVSSGRSSQLYRSEEIVGLLINTLPVITEIKEPANIKEVLKEFQNTLNHMLEYSQISLVDIKQYTNVKKEDPLFETLFVYENYPEAAKNSDIDLDWEIQGGSEAHSFPLSLQAQDNKEAIFCKLYFHLQFIEPALAEVIHEAFMEIANQITKVSTIKDITLTTPFPINGKKEGELNQSNAMLTSFVHEPLKEIWLEFFPNEESDPDADFFLIGGHSIKAMKFISRVNKKLNVNLTLKELFENPTLASLSKKLFPPMPTSSSTLEEKIRVSVKQVLEEVLAIEHIDPNADFFELGGHSITAMKVVSKLNKVSKNAITLKAIFEHPSVNSLSTYLSTKMDDQIRNESCSETAQYVLSSNQEALWFNEKLGNSTSYTIPQKYRVKGKLDAVLLEKALNLVIKRHESLRTVVREKGGKGFQEIREDVSIKLSEENIENLSEELQLTRLSKIEETLQSMSFDVEEGPLLVVRLVKLSESEFVLYVNIHHLIFDGWSVGIFWDEWLSFYDSLMNETKPNLDLDFKQYKDVAAEQRSWLEVHAKKEMEFWKNNLSGDLPKLELPLDSSRLKDSTNPGSSFIVEVKKEELERLKSMSFDRNSTLYMTLLTMYQTFLIRYTGQDEVIVGSPLANRLIEGTERTIGYFVNTLPFRLKVNSDDTFRSILARNVEHIIDVYDHQQMPLDKIVEALNPERSSTSTSLFQTAFILQNNAVNFQSEYVTITSEILKSQKAKFDLSLAVEELDGRLLLAFEYQSEIFQEETIQQLSENFLAWIRRIIDMPELSIYQVPGISESQEKLLLEEWQGEQVTFEGMDDTIPEAFFKIVRQFPNKIAIVDGAKSITYEKLNQKSNQLARYLLGKGISKEEKVGIYVNRSIDMVIGMLAVIKAGASYVPLDPHYPVDRLSYIIEDSSLSYCLTNKELGKSELVASSEFIFLETVEAEAETLGATNIDMSESTNLAYVIYTSGTTGRPKGVMLEHKGIINLVYSQKKMLCLDPSAKLLQFATFNFDSSVIEIFSTLLFGAELNISFDKENQFDMDKLVDQIKAAEITHIILPPAILKELPIDQLNSIKVLGSAGSECTVELVSKFKQITFFNAYGPTEYSVCTSYKLFLPNEDIQDAHVVPIGKPITNTNVLVLDRHRNLMPIGSVGELYVGGLGIARGYMNLEELTNERFIVNPYNPNEKLYKTGDLVKFNKVGELVYIGRADDQVKIRGYRIELSEVNMALLQIDEITNSVVTVMEDSNGSKKLIAYYTIASEVTEEAIRKKVRAILPSFMIPSYFIKLEKFPLSPSGKIDKKALPKWTDYTNGRETTLPTVTELSKTETALLSIWREVLDDSFIGPDDNFFECGGDSIVSIQICSAAKEQGLFMTPKDLFESQTVRELASVVGETTQSVVSQDLVSGPVPLTPIQSWFLNENHQNIHHWNQSIVISKNHQLTTEQYREIIRALVEHHDGLRTVFEKQGDSYVGIIREANTACEVIDYSFFDIRDDECLKEIKKLEDEAQRSLNIIHGPLMKVLLFRDERHIRMFWVSHHLLIDGVSWRILLEDFEKCYQQITNKQTLSLPLKTTSFQQWSKTLMDYQANELTSDIVEYWQNEMNQTVSPVTQDLGEYCNGEHIYTFEANVEQTQNLLKNTLRKYKTTIDELLLSVIASGLSSQMGIDQFWVDLEGHGREQISDNLDLTRTVGWFTTMYPVRLEAGQSFGITLRNTKKRLRDVPNKGFDFGILKFLSEQDLNSPGSLVSYNYLGQFNNVDDMEQTQSNNIDENYVFPYKINVVASIINDRLTLNVMGDGRNSNFQAVCREIESLVTKLLTGNLGLSNAIVETDFESDQIVDESTINYFIKKFSNIEEIYPVTSLQEGMLFHSEIIQSSEYISQISFDITGNINLNLLEEAWNETARKFDVLRSVFRRNQTGDRYQLILSDSYYVFRHVDISMFSGEELQEKLDKLLVRNRNKPFDIENGPLMNITIAHLPNHRFTFIWTHHHALLDGWSLQVVMNHFLECYRNPMIVAKDTGEHRLAYKQVMRHIQTVDKKAEALFWKNELKNVGEVTPSLATKKKTDAGSNDRVMEYHLPEDLTEKVIEYARRHRKTINTVVQGVWGIVLSHFSESGSICYGVTSSGRNLSIPHIESAVGLLINTLPFTFNIDRNEDFKSYLTTVQMKQLQMREFESSSLTDIKRYGDVSWVQDLFQHIFVFENYPSTEQVTDSDIMIENFIGNESTNFDLTFSAAIVQTQLHYKLIYKENKYEESEIVRFMDEVQTIFTKLIEDESMTVGQLLNDMRVEVR</sequence>
<dbReference type="InterPro" id="IPR020845">
    <property type="entry name" value="AMP-binding_CS"/>
</dbReference>
<dbReference type="InterPro" id="IPR009081">
    <property type="entry name" value="PP-bd_ACP"/>
</dbReference>
<dbReference type="Gene3D" id="3.30.559.10">
    <property type="entry name" value="Chloramphenicol acetyltransferase-like domain"/>
    <property type="match status" value="4"/>
</dbReference>
<dbReference type="Proteomes" id="UP001589833">
    <property type="component" value="Unassembled WGS sequence"/>
</dbReference>
<dbReference type="Gene3D" id="3.30.300.30">
    <property type="match status" value="1"/>
</dbReference>
<feature type="domain" description="Carrier" evidence="6">
    <location>
        <begin position="455"/>
        <end position="530"/>
    </location>
</feature>
<evidence type="ECO:0000313" key="7">
    <source>
        <dbReference type="EMBL" id="MFC0562219.1"/>
    </source>
</evidence>
<keyword evidence="3" id="KW-0596">Phosphopantetheine</keyword>
<dbReference type="Gene3D" id="2.30.38.10">
    <property type="entry name" value="Luciferase, Domain 3"/>
    <property type="match status" value="1"/>
</dbReference>
<gene>
    <name evidence="7" type="ORF">ACFFH4_25585</name>
</gene>
<dbReference type="Gene3D" id="1.10.1200.10">
    <property type="entry name" value="ACP-like"/>
    <property type="match status" value="3"/>
</dbReference>
<evidence type="ECO:0000256" key="5">
    <source>
        <dbReference type="ARBA" id="ARBA00023194"/>
    </source>
</evidence>
<dbReference type="SMART" id="SM00823">
    <property type="entry name" value="PKS_PP"/>
    <property type="match status" value="3"/>
</dbReference>
<dbReference type="InterPro" id="IPR001242">
    <property type="entry name" value="Condensation_dom"/>
</dbReference>
<proteinExistence type="inferred from homology"/>
<dbReference type="Gene3D" id="3.30.559.30">
    <property type="entry name" value="Nonribosomal peptide synthetase, condensation domain"/>
    <property type="match status" value="4"/>
</dbReference>
<feature type="domain" description="Carrier" evidence="6">
    <location>
        <begin position="532"/>
        <end position="611"/>
    </location>
</feature>
<dbReference type="PROSITE" id="PS00455">
    <property type="entry name" value="AMP_BINDING"/>
    <property type="match status" value="1"/>
</dbReference>
<dbReference type="InterPro" id="IPR010071">
    <property type="entry name" value="AA_adenyl_dom"/>
</dbReference>
<protein>
    <submittedName>
        <fullName evidence="7">Non-ribosomal peptide synthetase</fullName>
    </submittedName>
</protein>
<name>A0ABV6NP85_9BACI</name>
<keyword evidence="4" id="KW-0597">Phosphoprotein</keyword>
<dbReference type="EMBL" id="JBHLTR010000115">
    <property type="protein sequence ID" value="MFC0562219.1"/>
    <property type="molecule type" value="Genomic_DNA"/>
</dbReference>
<dbReference type="InterPro" id="IPR006162">
    <property type="entry name" value="Ppantetheine_attach_site"/>
</dbReference>
<dbReference type="Gene3D" id="3.40.50.980">
    <property type="match status" value="2"/>
</dbReference>
<evidence type="ECO:0000256" key="1">
    <source>
        <dbReference type="ARBA" id="ARBA00001957"/>
    </source>
</evidence>
<evidence type="ECO:0000256" key="2">
    <source>
        <dbReference type="ARBA" id="ARBA00006432"/>
    </source>
</evidence>
<dbReference type="RefSeq" id="WP_273847136.1">
    <property type="nucleotide sequence ID" value="NZ_JAQQWT010000022.1"/>
</dbReference>
<dbReference type="CDD" id="cd19531">
    <property type="entry name" value="LCL_NRPS-like"/>
    <property type="match status" value="1"/>
</dbReference>
<organism evidence="7 8">
    <name type="scientific">Halalkalibacter alkalisediminis</name>
    <dbReference type="NCBI Taxonomy" id="935616"/>
    <lineage>
        <taxon>Bacteria</taxon>
        <taxon>Bacillati</taxon>
        <taxon>Bacillota</taxon>
        <taxon>Bacilli</taxon>
        <taxon>Bacillales</taxon>
        <taxon>Bacillaceae</taxon>
        <taxon>Halalkalibacter</taxon>
    </lineage>
</organism>
<dbReference type="PROSITE" id="PS00012">
    <property type="entry name" value="PHOSPHOPANTETHEINE"/>
    <property type="match status" value="2"/>
</dbReference>
<evidence type="ECO:0000256" key="4">
    <source>
        <dbReference type="ARBA" id="ARBA00022553"/>
    </source>
</evidence>
<keyword evidence="8" id="KW-1185">Reference proteome</keyword>
<dbReference type="SUPFAM" id="SSF52777">
    <property type="entry name" value="CoA-dependent acyltransferases"/>
    <property type="match status" value="8"/>
</dbReference>
<feature type="domain" description="Carrier" evidence="6">
    <location>
        <begin position="1586"/>
        <end position="1660"/>
    </location>
</feature>
<dbReference type="SMART" id="SM01294">
    <property type="entry name" value="PKS_PP_betabranch"/>
    <property type="match status" value="1"/>
</dbReference>
<dbReference type="Pfam" id="PF00550">
    <property type="entry name" value="PP-binding"/>
    <property type="match status" value="3"/>
</dbReference>
<dbReference type="Pfam" id="PF00501">
    <property type="entry name" value="AMP-binding"/>
    <property type="match status" value="1"/>
</dbReference>
<comment type="cofactor">
    <cofactor evidence="1">
        <name>pantetheine 4'-phosphate</name>
        <dbReference type="ChEBI" id="CHEBI:47942"/>
    </cofactor>
</comment>
<dbReference type="Pfam" id="PF00668">
    <property type="entry name" value="Condensation"/>
    <property type="match status" value="4"/>
</dbReference>
<dbReference type="PANTHER" id="PTHR45527:SF1">
    <property type="entry name" value="FATTY ACID SYNTHASE"/>
    <property type="match status" value="1"/>
</dbReference>
<accession>A0ABV6NP85</accession>
<dbReference type="PROSITE" id="PS50075">
    <property type="entry name" value="CARRIER"/>
    <property type="match status" value="3"/>
</dbReference>
<dbReference type="PANTHER" id="PTHR45527">
    <property type="entry name" value="NONRIBOSOMAL PEPTIDE SYNTHETASE"/>
    <property type="match status" value="1"/>
</dbReference>
<evidence type="ECO:0000259" key="6">
    <source>
        <dbReference type="PROSITE" id="PS50075"/>
    </source>
</evidence>
<dbReference type="SUPFAM" id="SSF56801">
    <property type="entry name" value="Acetyl-CoA synthetase-like"/>
    <property type="match status" value="1"/>
</dbReference>
<dbReference type="InterPro" id="IPR036736">
    <property type="entry name" value="ACP-like_sf"/>
</dbReference>
<dbReference type="InterPro" id="IPR000873">
    <property type="entry name" value="AMP-dep_synth/lig_dom"/>
</dbReference>
<comment type="caution">
    <text evidence="7">The sequence shown here is derived from an EMBL/GenBank/DDBJ whole genome shotgun (WGS) entry which is preliminary data.</text>
</comment>
<dbReference type="InterPro" id="IPR023213">
    <property type="entry name" value="CAT-like_dom_sf"/>
</dbReference>
<dbReference type="SUPFAM" id="SSF47336">
    <property type="entry name" value="ACP-like"/>
    <property type="match status" value="3"/>
</dbReference>
<dbReference type="CDD" id="cd05930">
    <property type="entry name" value="A_NRPS"/>
    <property type="match status" value="1"/>
</dbReference>
<dbReference type="NCBIfam" id="TIGR01733">
    <property type="entry name" value="AA-adenyl-dom"/>
    <property type="match status" value="1"/>
</dbReference>